<dbReference type="Pfam" id="PF00067">
    <property type="entry name" value="p450"/>
    <property type="match status" value="1"/>
</dbReference>
<dbReference type="PANTHER" id="PTHR24305">
    <property type="entry name" value="CYTOCHROME P450"/>
    <property type="match status" value="1"/>
</dbReference>
<dbReference type="RefSeq" id="XP_049134506.1">
    <property type="nucleotide sequence ID" value="XM_049278549.1"/>
</dbReference>
<comment type="similarity">
    <text evidence="1">Belongs to the cytochrome P450 family.</text>
</comment>
<dbReference type="InterPro" id="IPR050121">
    <property type="entry name" value="Cytochrome_P450_monoxygenase"/>
</dbReference>
<reference evidence="6 7" key="1">
    <citation type="submission" date="2022-03" db="EMBL/GenBank/DDBJ databases">
        <title>Genome data of Colletotrichum spp.</title>
        <authorList>
            <person name="Utami Y.D."/>
            <person name="Hiruma K."/>
        </authorList>
    </citation>
    <scope>NUCLEOTIDE SEQUENCE [LARGE SCALE GENOMIC DNA]</scope>
    <source>
        <strain evidence="6 7">MAFF 239500</strain>
    </source>
</reference>
<keyword evidence="4" id="KW-0560">Oxidoreductase</keyword>
<keyword evidence="2" id="KW-0349">Heme</keyword>
<dbReference type="GO" id="GO:0016705">
    <property type="term" value="F:oxidoreductase activity, acting on paired donors, with incorporation or reduction of molecular oxygen"/>
    <property type="evidence" value="ECO:0007669"/>
    <property type="project" value="InterPro"/>
</dbReference>
<evidence type="ECO:0000313" key="6">
    <source>
        <dbReference type="EMBL" id="GKT52156.1"/>
    </source>
</evidence>
<dbReference type="EMBL" id="BQXU01000062">
    <property type="protein sequence ID" value="GKT52156.1"/>
    <property type="molecule type" value="Genomic_DNA"/>
</dbReference>
<name>A0AA37ULN1_9PEZI</name>
<evidence type="ECO:0000256" key="5">
    <source>
        <dbReference type="ARBA" id="ARBA00023004"/>
    </source>
</evidence>
<dbReference type="GO" id="GO:0004497">
    <property type="term" value="F:monooxygenase activity"/>
    <property type="evidence" value="ECO:0007669"/>
    <property type="project" value="UniProtKB-KW"/>
</dbReference>
<dbReference type="GeneID" id="73333139"/>
<keyword evidence="7" id="KW-1185">Reference proteome</keyword>
<accession>A0AA37ULN1</accession>
<evidence type="ECO:0000256" key="1">
    <source>
        <dbReference type="ARBA" id="ARBA00010617"/>
    </source>
</evidence>
<protein>
    <submittedName>
        <fullName evidence="6">Cytochrome P450 monooxygenase azaI</fullName>
    </submittedName>
</protein>
<keyword evidence="5" id="KW-0408">Iron</keyword>
<evidence type="ECO:0000313" key="7">
    <source>
        <dbReference type="Proteomes" id="UP001055115"/>
    </source>
</evidence>
<comment type="caution">
    <text evidence="6">The sequence shown here is derived from an EMBL/GenBank/DDBJ whole genome shotgun (WGS) entry which is preliminary data.</text>
</comment>
<evidence type="ECO:0000256" key="4">
    <source>
        <dbReference type="ARBA" id="ARBA00023002"/>
    </source>
</evidence>
<evidence type="ECO:0000256" key="3">
    <source>
        <dbReference type="ARBA" id="ARBA00022723"/>
    </source>
</evidence>
<dbReference type="AlphaFoldDB" id="A0AA37ULN1"/>
<dbReference type="GO" id="GO:0005506">
    <property type="term" value="F:iron ion binding"/>
    <property type="evidence" value="ECO:0007669"/>
    <property type="project" value="InterPro"/>
</dbReference>
<organism evidence="6 7">
    <name type="scientific">Colletotrichum spaethianum</name>
    <dbReference type="NCBI Taxonomy" id="700344"/>
    <lineage>
        <taxon>Eukaryota</taxon>
        <taxon>Fungi</taxon>
        <taxon>Dikarya</taxon>
        <taxon>Ascomycota</taxon>
        <taxon>Pezizomycotina</taxon>
        <taxon>Sordariomycetes</taxon>
        <taxon>Hypocreomycetidae</taxon>
        <taxon>Glomerellales</taxon>
        <taxon>Glomerellaceae</taxon>
        <taxon>Colletotrichum</taxon>
        <taxon>Colletotrichum spaethianum species complex</taxon>
    </lineage>
</organism>
<evidence type="ECO:0000256" key="2">
    <source>
        <dbReference type="ARBA" id="ARBA00022617"/>
    </source>
</evidence>
<dbReference type="PRINTS" id="PR00463">
    <property type="entry name" value="EP450I"/>
</dbReference>
<dbReference type="Proteomes" id="UP001055115">
    <property type="component" value="Unassembled WGS sequence"/>
</dbReference>
<dbReference type="InterPro" id="IPR002401">
    <property type="entry name" value="Cyt_P450_E_grp-I"/>
</dbReference>
<dbReference type="SUPFAM" id="SSF48264">
    <property type="entry name" value="Cytochrome P450"/>
    <property type="match status" value="1"/>
</dbReference>
<keyword evidence="3" id="KW-0479">Metal-binding</keyword>
<dbReference type="PANTHER" id="PTHR24305:SF96">
    <property type="entry name" value="CYTOCHROME P450 MONOOXYGENASE STCB-RELATED"/>
    <property type="match status" value="1"/>
</dbReference>
<dbReference type="InterPro" id="IPR001128">
    <property type="entry name" value="Cyt_P450"/>
</dbReference>
<dbReference type="GO" id="GO:0020037">
    <property type="term" value="F:heme binding"/>
    <property type="evidence" value="ECO:0007669"/>
    <property type="project" value="InterPro"/>
</dbReference>
<sequence>MDTIGENAFHLGGALICVALAAEATQFIYTGLSNPLSNIPGPWYTRFTAIPSTYKFMTGHHPDWIHSLHARYGSIVRYSPSEVDVSDPAACQRIHSAKAGYLKTPFYTLLVTDASNVFNEIRPDIHRRFKRLLSHPMSETGLKTFYPRIDNKVRLAIDRMCDENTACGAADVAKWFMFLSFDVIGDIAFSESFGNLENGKFRVFDYAQKALDRHAKRVEELGSDPKPTVFSKIYDANEKEMLSRKEMRDNALAFIVGGSDTTANSMIYLVWAVCKNPRIKARLMKELSSLPEDYTYDHLKELTYLNCIVNESLRLYSALPGGLPRLVPPEGAELAGYFVPGRSVVATQAYSLHRNPDAFPDPYRFNPERWENTTQLMKDCSMPFGGGARSKAPILPFILVL</sequence>
<gene>
    <name evidence="6" type="ORF">ColSpa_12337</name>
</gene>
<proteinExistence type="inferred from homology"/>
<keyword evidence="6" id="KW-0503">Monooxygenase</keyword>
<dbReference type="Gene3D" id="1.10.630.10">
    <property type="entry name" value="Cytochrome P450"/>
    <property type="match status" value="1"/>
</dbReference>
<dbReference type="InterPro" id="IPR036396">
    <property type="entry name" value="Cyt_P450_sf"/>
</dbReference>